<proteinExistence type="inferred from homology"/>
<reference evidence="3 4" key="1">
    <citation type="submission" date="2020-02" db="EMBL/GenBank/DDBJ databases">
        <title>Integrative conjugative elements (ICEs) and plasmids drive adaptation of Pseudomonas nitroreducens strain HBP1 to wastewater environment.</title>
        <authorList>
            <person name="Sentchilo V."/>
            <person name="Carraro N."/>
            <person name="Bertelli C."/>
            <person name="van der Meer J.R."/>
        </authorList>
    </citation>
    <scope>NUCLEOTIDE SEQUENCE [LARGE SCALE GENOMIC DNA]</scope>
    <source>
        <strain evidence="3 4">HBP1</strain>
    </source>
</reference>
<dbReference type="KEGG" id="pnt:G5B91_07225"/>
<dbReference type="PANTHER" id="PTHR42760:SF78">
    <property type="entry name" value="3-OXOACYL-[ACYL-CARRIER-PROTEIN] REDUCTASE [NADH]"/>
    <property type="match status" value="1"/>
</dbReference>
<dbReference type="AlphaFoldDB" id="A0A6G6ISX1"/>
<dbReference type="Proteomes" id="UP000501063">
    <property type="component" value="Chromosome"/>
</dbReference>
<dbReference type="GO" id="GO:0016616">
    <property type="term" value="F:oxidoreductase activity, acting on the CH-OH group of donors, NAD or NADP as acceptor"/>
    <property type="evidence" value="ECO:0007669"/>
    <property type="project" value="TreeGrafter"/>
</dbReference>
<dbReference type="PRINTS" id="PR00080">
    <property type="entry name" value="SDRFAMILY"/>
</dbReference>
<dbReference type="SUPFAM" id="SSF51735">
    <property type="entry name" value="NAD(P)-binding Rossmann-fold domains"/>
    <property type="match status" value="2"/>
</dbReference>
<name>A0A6G6ISX1_PSENT</name>
<dbReference type="Pfam" id="PF13561">
    <property type="entry name" value="adh_short_C2"/>
    <property type="match status" value="1"/>
</dbReference>
<dbReference type="InterPro" id="IPR020904">
    <property type="entry name" value="Sc_DH/Rdtase_CS"/>
</dbReference>
<evidence type="ECO:0000259" key="2">
    <source>
        <dbReference type="SMART" id="SM00822"/>
    </source>
</evidence>
<protein>
    <submittedName>
        <fullName evidence="3">3-oxoacyl-ACP reductase</fullName>
    </submittedName>
</protein>
<gene>
    <name evidence="3" type="ORF">G5B91_07225</name>
</gene>
<feature type="domain" description="Ketoreductase" evidence="2">
    <location>
        <begin position="212"/>
        <end position="388"/>
    </location>
</feature>
<dbReference type="PRINTS" id="PR00081">
    <property type="entry name" value="GDHRDH"/>
</dbReference>
<evidence type="ECO:0000313" key="3">
    <source>
        <dbReference type="EMBL" id="QIE86067.1"/>
    </source>
</evidence>
<comment type="similarity">
    <text evidence="1">Belongs to the short-chain dehydrogenases/reductases (SDR) family.</text>
</comment>
<dbReference type="InterPro" id="IPR002347">
    <property type="entry name" value="SDR_fam"/>
</dbReference>
<dbReference type="SMART" id="SM00822">
    <property type="entry name" value="PKS_KR"/>
    <property type="match status" value="1"/>
</dbReference>
<dbReference type="FunFam" id="3.40.50.720:FF:000338">
    <property type="entry name" value="3-oxoacyl-ACP reductase FabG"/>
    <property type="match status" value="1"/>
</dbReference>
<evidence type="ECO:0000313" key="4">
    <source>
        <dbReference type="Proteomes" id="UP000501063"/>
    </source>
</evidence>
<dbReference type="RefSeq" id="WP_024767670.1">
    <property type="nucleotide sequence ID" value="NZ_CP049140.1"/>
</dbReference>
<dbReference type="PANTHER" id="PTHR42760">
    <property type="entry name" value="SHORT-CHAIN DEHYDROGENASES/REDUCTASES FAMILY MEMBER"/>
    <property type="match status" value="1"/>
</dbReference>
<dbReference type="InterPro" id="IPR057326">
    <property type="entry name" value="KR_dom"/>
</dbReference>
<evidence type="ECO:0000256" key="1">
    <source>
        <dbReference type="ARBA" id="ARBA00006484"/>
    </source>
</evidence>
<dbReference type="NCBIfam" id="NF006110">
    <property type="entry name" value="PRK08261.1"/>
    <property type="match status" value="1"/>
</dbReference>
<sequence length="451" mass="47563">MSDLLMQLHGNPLTAWLARAIGLPSPVPLARELGGYVARPLAGKATWLGACEEGTVTAALRNALLDAGAAIAVGSADECKKLDVLVLDVTACRTPAQYHFLYESLHPRLRSLTANARVLLVAGEPEELDCPVAAAVARGMEGFSRSLGKELGKKGITVNLAYVADGAADRLSGVVRFFCASQTTYVSGQAVHVDNQVGRPVYLPTEQVLGGKVALVTGSARGIGLATAQRLAQEGARLVCLDVPAMALELELRCQEIGAVALPLDIASEEAPQRLRDFLKENFGGVDIVVHNAGITRDRTLANMSEHHWNQVVAVNLAAIVAVDQVLLGERVIRDEGRIVCLSSISGVAGNFGQANYAATKAALIGYVKAQSKLVAERDICINAIAPGFIETPMTDAMPFATREVGRRLNSLKQSGLPRDAAELITFLSSPQSFGLTGNTIRVCGQGLVGA</sequence>
<dbReference type="InterPro" id="IPR036291">
    <property type="entry name" value="NAD(P)-bd_dom_sf"/>
</dbReference>
<accession>A0A6G6ISX1</accession>
<organism evidence="3 4">
    <name type="scientific">Pseudomonas nitroreducens</name>
    <dbReference type="NCBI Taxonomy" id="46680"/>
    <lineage>
        <taxon>Bacteria</taxon>
        <taxon>Pseudomonadati</taxon>
        <taxon>Pseudomonadota</taxon>
        <taxon>Gammaproteobacteria</taxon>
        <taxon>Pseudomonadales</taxon>
        <taxon>Pseudomonadaceae</taxon>
        <taxon>Pseudomonas</taxon>
    </lineage>
</organism>
<dbReference type="Gene3D" id="3.40.50.720">
    <property type="entry name" value="NAD(P)-binding Rossmann-like Domain"/>
    <property type="match status" value="2"/>
</dbReference>
<dbReference type="PROSITE" id="PS00061">
    <property type="entry name" value="ADH_SHORT"/>
    <property type="match status" value="1"/>
</dbReference>
<dbReference type="EMBL" id="CP049140">
    <property type="protein sequence ID" value="QIE86067.1"/>
    <property type="molecule type" value="Genomic_DNA"/>
</dbReference>